<feature type="signal peptide" evidence="2">
    <location>
        <begin position="1"/>
        <end position="33"/>
    </location>
</feature>
<feature type="compositionally biased region" description="Polar residues" evidence="1">
    <location>
        <begin position="344"/>
        <end position="359"/>
    </location>
</feature>
<accession>A0A3E1J1P4</accession>
<reference evidence="3 4" key="1">
    <citation type="submission" date="2016-02" db="EMBL/GenBank/DDBJ databases">
        <authorList>
            <person name="Alioto T."/>
            <person name="Alioto T."/>
        </authorList>
    </citation>
    <scope>NUCLEOTIDE SEQUENCE [LARGE SCALE GENOMIC DNA]</scope>
    <source>
        <strain evidence="3 4">NR010</strain>
    </source>
</reference>
<feature type="compositionally biased region" description="Polar residues" evidence="1">
    <location>
        <begin position="182"/>
        <end position="199"/>
    </location>
</feature>
<evidence type="ECO:0000313" key="3">
    <source>
        <dbReference type="EMBL" id="RFD80273.1"/>
    </source>
</evidence>
<keyword evidence="2" id="KW-0732">Signal</keyword>
<organism evidence="3 4">
    <name type="scientific">Gardnerella vaginalis</name>
    <dbReference type="NCBI Taxonomy" id="2702"/>
    <lineage>
        <taxon>Bacteria</taxon>
        <taxon>Bacillati</taxon>
        <taxon>Actinomycetota</taxon>
        <taxon>Actinomycetes</taxon>
        <taxon>Bifidobacteriales</taxon>
        <taxon>Bifidobacteriaceae</taxon>
        <taxon>Gardnerella</taxon>
    </lineage>
</organism>
<sequence>MICLRKRTWHRPLALLAALATMILAVSSCGTPAQTTTTPTKLPQKNHGNVVIFTPSDGLALTRHKPLSTWDRLVPELVKGLKNKGFNDTAIVTKTSSSLAEQSQDVQDYVVNLLTPLQHAGKNRKATKHSDDANTKLRKQLSKTTLVIAPWSNKNGNNNYGDYATLPTALENIQTHRKQSEKNYSNEQTPSPNVTSQDTQGDDAHPQQNDKQSHKDLAQKSADQSEDKQTQDQENHKRMDSFSNEANTAGDQSAKNALRAEKRLATSLQLAKKAGVHVIMIARTVPGFQPDVLFHLSDAKSIGETQAATLVQKLALDRATQDNPRYIEVLLPCHNQKNINAHASTQTNKNTESNGNHTESTNEDNPLGLDDEFAKEAFSGIWKVLRPYFASGTLLSSSGTLHTNSTENDWMNVAFDADDPDTVKKELTNRITANDHQFTPSLRHVDGIIAMDDQIALQTAKTLSDLGYEGSAADINPSFTLPDVIGNFIGKRNLTKRPVPAPKNSPNHKENQEQADTEAAKKDDSQLKQWPAITGYGAYKNIMPNIVNGKQWMTTIENQAKISQDIVATCDSLNTTGKLSRSIATTPTNLGNGVSVPTIYEQLLAVSATNLKARLIDPGYISLADAGL</sequence>
<proteinExistence type="predicted"/>
<feature type="region of interest" description="Disordered" evidence="1">
    <location>
        <begin position="494"/>
        <end position="526"/>
    </location>
</feature>
<name>A0A3E1J1P4_GARVA</name>
<dbReference type="PROSITE" id="PS51257">
    <property type="entry name" value="PROKAR_LIPOPROTEIN"/>
    <property type="match status" value="1"/>
</dbReference>
<dbReference type="AlphaFoldDB" id="A0A3E1J1P4"/>
<feature type="compositionally biased region" description="Polar residues" evidence="1">
    <location>
        <begin position="241"/>
        <end position="255"/>
    </location>
</feature>
<evidence type="ECO:0000256" key="1">
    <source>
        <dbReference type="SAM" id="MobiDB-lite"/>
    </source>
</evidence>
<feature type="compositionally biased region" description="Basic and acidic residues" evidence="1">
    <location>
        <begin position="211"/>
        <end position="240"/>
    </location>
</feature>
<feature type="region of interest" description="Disordered" evidence="1">
    <location>
        <begin position="344"/>
        <end position="367"/>
    </location>
</feature>
<dbReference type="Proteomes" id="UP000259221">
    <property type="component" value="Unassembled WGS sequence"/>
</dbReference>
<dbReference type="Gene3D" id="3.40.50.2300">
    <property type="match status" value="3"/>
</dbReference>
<feature type="chain" id="PRO_5038465011" evidence="2">
    <location>
        <begin position="34"/>
        <end position="628"/>
    </location>
</feature>
<evidence type="ECO:0000313" key="4">
    <source>
        <dbReference type="Proteomes" id="UP000259221"/>
    </source>
</evidence>
<dbReference type="RefSeq" id="WP_116711874.1">
    <property type="nucleotide sequence ID" value="NZ_LRTV01000001.1"/>
</dbReference>
<evidence type="ECO:0000256" key="2">
    <source>
        <dbReference type="SAM" id="SignalP"/>
    </source>
</evidence>
<protein>
    <submittedName>
        <fullName evidence="3">Uncharacterized protein</fullName>
    </submittedName>
</protein>
<feature type="compositionally biased region" description="Basic and acidic residues" evidence="1">
    <location>
        <begin position="507"/>
        <end position="526"/>
    </location>
</feature>
<gene>
    <name evidence="3" type="ORF">AXE77_01870</name>
</gene>
<dbReference type="EMBL" id="LRTV01000001">
    <property type="protein sequence ID" value="RFD80273.1"/>
    <property type="molecule type" value="Genomic_DNA"/>
</dbReference>
<dbReference type="OrthoDB" id="3239411at2"/>
<comment type="caution">
    <text evidence="3">The sequence shown here is derived from an EMBL/GenBank/DDBJ whole genome shotgun (WGS) entry which is preliminary data.</text>
</comment>
<feature type="region of interest" description="Disordered" evidence="1">
    <location>
        <begin position="175"/>
        <end position="255"/>
    </location>
</feature>